<feature type="signal peptide" evidence="6">
    <location>
        <begin position="1"/>
        <end position="23"/>
    </location>
</feature>
<dbReference type="PROSITE" id="PS51257">
    <property type="entry name" value="PROKAR_LIPOPROTEIN"/>
    <property type="match status" value="1"/>
</dbReference>
<proteinExistence type="inferred from homology"/>
<dbReference type="InterPro" id="IPR017850">
    <property type="entry name" value="Alkaline_phosphatase_core_sf"/>
</dbReference>
<evidence type="ECO:0000256" key="1">
    <source>
        <dbReference type="ARBA" id="ARBA00022553"/>
    </source>
</evidence>
<evidence type="ECO:0000313" key="8">
    <source>
        <dbReference type="Proteomes" id="UP000255036"/>
    </source>
</evidence>
<feature type="binding site" evidence="3">
    <location>
        <position position="306"/>
    </location>
    <ligand>
        <name>Zn(2+)</name>
        <dbReference type="ChEBI" id="CHEBI:29105"/>
        <label>2</label>
    </ligand>
</feature>
<comment type="similarity">
    <text evidence="4">Belongs to the alkaline phosphatase family.</text>
</comment>
<feature type="binding site" evidence="3">
    <location>
        <position position="482"/>
    </location>
    <ligand>
        <name>Zn(2+)</name>
        <dbReference type="ChEBI" id="CHEBI:29105"/>
        <label>2</label>
    </ligand>
</feature>
<feature type="region of interest" description="Disordered" evidence="5">
    <location>
        <begin position="29"/>
        <end position="52"/>
    </location>
</feature>
<feature type="binding site" evidence="3">
    <location>
        <position position="297"/>
    </location>
    <ligand>
        <name>Mg(2+)</name>
        <dbReference type="ChEBI" id="CHEBI:18420"/>
    </ligand>
</feature>
<dbReference type="Proteomes" id="UP000255036">
    <property type="component" value="Unassembled WGS sequence"/>
</dbReference>
<sequence>MKKRRNFILSMVSIAVLCVNLLAGCGNTGNKPSASGNNPKAEAEVSQTTAKKEEVKAPPKYVFLFIGDGMSFPQIQSASYYLGALENDGKVEDKKLSFMDFPVIGNAKTFDKTSFITDSASAVTAIATGNKTSSGTINMDESFTKKYESIAEKLKKQLGYKIGILTSVNINHATPAGFYAHQDSRDNYYEIGEELAKSGFDYFAGGGFKEPAGDKEDQKSLYDLAQENGYKVIKTQEEAKKLKAEDGKTLIVAETLADSDSMNYQIDAKEDEWKLADYVQKGIEVLDNDKGFFMMAEGGKIDWACHSNDAVASIHDTIALSNAVKKALEFYEKHPDETLILVTADHETGGLSLGDAGTNYDTYLKNLQKQRISFAKFDKEYVSKYKENKTDFSTVLKDIKDNFGLMSSDDADAAKEPSIVFTEYELNLLKEAYERTLSVGTAKQEDMSQEEYELYGTCEPLTVTVTHLLDNKSGLSFNSYSHTGLPVPVYAIGSGAQQFGGYYDNTDIFKKLVELSEVK</sequence>
<dbReference type="SMART" id="SM00098">
    <property type="entry name" value="alkPPc"/>
    <property type="match status" value="1"/>
</dbReference>
<evidence type="ECO:0000256" key="5">
    <source>
        <dbReference type="SAM" id="MobiDB-lite"/>
    </source>
</evidence>
<feature type="active site" description="Phosphoserine intermediate" evidence="2">
    <location>
        <position position="119"/>
    </location>
</feature>
<reference evidence="7 8" key="1">
    <citation type="submission" date="2018-07" db="EMBL/GenBank/DDBJ databases">
        <title>Anaerosacharophilus polymeroproducens gen. nov. sp. nov., an anaerobic bacterium isolated from salt field.</title>
        <authorList>
            <person name="Kim W."/>
            <person name="Yang S.-H."/>
            <person name="Oh J."/>
            <person name="Lee J.-H."/>
            <person name="Kwon K.K."/>
        </authorList>
    </citation>
    <scope>NUCLEOTIDE SEQUENCE [LARGE SCALE GENOMIC DNA]</scope>
    <source>
        <strain evidence="7 8">MCWD5</strain>
    </source>
</reference>
<keyword evidence="3" id="KW-0862">Zinc</keyword>
<keyword evidence="8" id="KW-1185">Reference proteome</keyword>
<evidence type="ECO:0000256" key="6">
    <source>
        <dbReference type="SAM" id="SignalP"/>
    </source>
</evidence>
<dbReference type="Gene3D" id="3.40.720.10">
    <property type="entry name" value="Alkaline Phosphatase, subunit A"/>
    <property type="match status" value="2"/>
</dbReference>
<dbReference type="PANTHER" id="PTHR11596">
    <property type="entry name" value="ALKALINE PHOSPHATASE"/>
    <property type="match status" value="1"/>
</dbReference>
<dbReference type="InterPro" id="IPR001952">
    <property type="entry name" value="Alkaline_phosphatase"/>
</dbReference>
<feature type="binding site" evidence="3">
    <location>
        <position position="345"/>
    </location>
    <ligand>
        <name>Zn(2+)</name>
        <dbReference type="ChEBI" id="CHEBI:29105"/>
        <label>2</label>
    </ligand>
</feature>
<dbReference type="PANTHER" id="PTHR11596:SF5">
    <property type="entry name" value="ALKALINE PHOSPHATASE"/>
    <property type="match status" value="1"/>
</dbReference>
<feature type="compositionally biased region" description="Polar residues" evidence="5">
    <location>
        <begin position="29"/>
        <end position="38"/>
    </location>
</feature>
<feature type="binding site" evidence="3">
    <location>
        <position position="68"/>
    </location>
    <ligand>
        <name>Mg(2+)</name>
        <dbReference type="ChEBI" id="CHEBI:18420"/>
    </ligand>
</feature>
<dbReference type="CDD" id="cd16012">
    <property type="entry name" value="ALP"/>
    <property type="match status" value="1"/>
</dbReference>
<comment type="caution">
    <text evidence="7">The sequence shown here is derived from an EMBL/GenBank/DDBJ whole genome shotgun (WGS) entry which is preliminary data.</text>
</comment>
<keyword evidence="6" id="KW-0732">Signal</keyword>
<comment type="cofactor">
    <cofactor evidence="3">
        <name>Mg(2+)</name>
        <dbReference type="ChEBI" id="CHEBI:18420"/>
    </cofactor>
    <text evidence="3">Binds 1 Mg(2+) ion.</text>
</comment>
<accession>A0A371AR43</accession>
<comment type="cofactor">
    <cofactor evidence="3">
        <name>Zn(2+)</name>
        <dbReference type="ChEBI" id="CHEBI:29105"/>
    </cofactor>
    <text evidence="3">Binds 2 Zn(2+) ions.</text>
</comment>
<dbReference type="EMBL" id="QRCT01000050">
    <property type="protein sequence ID" value="RDU22056.1"/>
    <property type="molecule type" value="Genomic_DNA"/>
</dbReference>
<feature type="binding site" evidence="3">
    <location>
        <position position="68"/>
    </location>
    <ligand>
        <name>Zn(2+)</name>
        <dbReference type="ChEBI" id="CHEBI:29105"/>
        <label>2</label>
    </ligand>
</feature>
<dbReference type="Pfam" id="PF00245">
    <property type="entry name" value="Alk_phosphatase"/>
    <property type="match status" value="1"/>
</dbReference>
<keyword evidence="3" id="KW-0479">Metal-binding</keyword>
<keyword evidence="3" id="KW-0460">Magnesium</keyword>
<evidence type="ECO:0000256" key="2">
    <source>
        <dbReference type="PIRSR" id="PIRSR601952-1"/>
    </source>
</evidence>
<evidence type="ECO:0000313" key="7">
    <source>
        <dbReference type="EMBL" id="RDU22056.1"/>
    </source>
</evidence>
<dbReference type="PRINTS" id="PR00113">
    <property type="entry name" value="ALKPHPHTASE"/>
</dbReference>
<feature type="binding site" evidence="3">
    <location>
        <position position="302"/>
    </location>
    <ligand>
        <name>Zn(2+)</name>
        <dbReference type="ChEBI" id="CHEBI:29105"/>
        <label>2</label>
    </ligand>
</feature>
<feature type="binding site" evidence="3">
    <location>
        <position position="172"/>
    </location>
    <ligand>
        <name>Mg(2+)</name>
        <dbReference type="ChEBI" id="CHEBI:18420"/>
    </ligand>
</feature>
<name>A0A371AR43_9FIRM</name>
<organism evidence="7 8">
    <name type="scientific">Anaerosacchariphilus polymeriproducens</name>
    <dbReference type="NCBI Taxonomy" id="1812858"/>
    <lineage>
        <taxon>Bacteria</taxon>
        <taxon>Bacillati</taxon>
        <taxon>Bacillota</taxon>
        <taxon>Clostridia</taxon>
        <taxon>Lachnospirales</taxon>
        <taxon>Lachnospiraceae</taxon>
        <taxon>Anaerosacchariphilus</taxon>
    </lineage>
</organism>
<keyword evidence="1" id="KW-0597">Phosphoprotein</keyword>
<dbReference type="AlphaFoldDB" id="A0A371AR43"/>
<feature type="chain" id="PRO_5039397821" evidence="6">
    <location>
        <begin position="24"/>
        <end position="519"/>
    </location>
</feature>
<gene>
    <name evidence="7" type="ORF">DWV06_16110</name>
</gene>
<evidence type="ECO:0000256" key="3">
    <source>
        <dbReference type="PIRSR" id="PIRSR601952-2"/>
    </source>
</evidence>
<protein>
    <submittedName>
        <fullName evidence="7">Alkaline phosphatase</fullName>
    </submittedName>
</protein>
<evidence type="ECO:0000256" key="4">
    <source>
        <dbReference type="RuleBase" id="RU003946"/>
    </source>
</evidence>
<dbReference type="GO" id="GO:0046872">
    <property type="term" value="F:metal ion binding"/>
    <property type="evidence" value="ECO:0007669"/>
    <property type="project" value="UniProtKB-KW"/>
</dbReference>
<dbReference type="SUPFAM" id="SSF53649">
    <property type="entry name" value="Alkaline phosphatase-like"/>
    <property type="match status" value="1"/>
</dbReference>
<dbReference type="OrthoDB" id="9794455at2"/>
<feature type="binding site" evidence="3">
    <location>
        <position position="174"/>
    </location>
    <ligand>
        <name>Mg(2+)</name>
        <dbReference type="ChEBI" id="CHEBI:18420"/>
    </ligand>
</feature>
<dbReference type="GO" id="GO:0004035">
    <property type="term" value="F:alkaline phosphatase activity"/>
    <property type="evidence" value="ECO:0007669"/>
    <property type="project" value="TreeGrafter"/>
</dbReference>
<feature type="binding site" evidence="3">
    <location>
        <position position="346"/>
    </location>
    <ligand>
        <name>Zn(2+)</name>
        <dbReference type="ChEBI" id="CHEBI:29105"/>
        <label>2</label>
    </ligand>
</feature>
<dbReference type="RefSeq" id="WP_115483219.1">
    <property type="nucleotide sequence ID" value="NZ_QRCT01000050.1"/>
</dbReference>